<dbReference type="InterPro" id="IPR011990">
    <property type="entry name" value="TPR-like_helical_dom_sf"/>
</dbReference>
<evidence type="ECO:0000313" key="3">
    <source>
        <dbReference type="Proteomes" id="UP001357223"/>
    </source>
</evidence>
<dbReference type="SUPFAM" id="SSF48452">
    <property type="entry name" value="TPR-like"/>
    <property type="match status" value="1"/>
</dbReference>
<feature type="coiled-coil region" evidence="1">
    <location>
        <begin position="4"/>
        <end position="39"/>
    </location>
</feature>
<dbReference type="Gene3D" id="1.25.40.10">
    <property type="entry name" value="Tetratricopeptide repeat domain"/>
    <property type="match status" value="1"/>
</dbReference>
<accession>A0ABZ2CC28</accession>
<dbReference type="RefSeq" id="WP_338448424.1">
    <property type="nucleotide sequence ID" value="NZ_CP137640.1"/>
</dbReference>
<reference evidence="2 3" key="1">
    <citation type="submission" date="2023-10" db="EMBL/GenBank/DDBJ databases">
        <title>Niallia locisalis sp.nov. isolated from a salt pond sample.</title>
        <authorList>
            <person name="Li X.-J."/>
            <person name="Dong L."/>
        </authorList>
    </citation>
    <scope>NUCLEOTIDE SEQUENCE [LARGE SCALE GENOMIC DNA]</scope>
    <source>
        <strain evidence="2 3">DSM 29761</strain>
    </source>
</reference>
<dbReference type="EMBL" id="CP137640">
    <property type="protein sequence ID" value="WVX79490.1"/>
    <property type="molecule type" value="Genomic_DNA"/>
</dbReference>
<evidence type="ECO:0000256" key="1">
    <source>
        <dbReference type="SAM" id="Coils"/>
    </source>
</evidence>
<proteinExistence type="predicted"/>
<keyword evidence="1" id="KW-0175">Coiled coil</keyword>
<sequence length="349" mass="40901">MLLLDKTIEELLDLEEELIEAKENEKDNSLVELIRLYEELFRKISADRKSEYTSSLDQIKKTLVAYLVRYGSYLKTQYQKDDHSAASTLKKAIMYQKELPLAYYRHGFLSYKQRDYLKAITHFQLAIDYQEKCSQTVYLLNQQQLYNAQLYKSNSALYIADTANAYLKEIESEELSAKAPSYEQSPLFQLISQNEAFLHAHAFTVVSAGESRLCSKEECENIIVENLLPDTFILYFSDGEHSLYFNRKNVRLSINHAEILRFFFLHTTEQSPATKYHFERIFSENQRGKGEIPTNTYIQNVRRIQKKIESLSGTHPVITNKRYQGQTGYYYNQTIPYTIIHRSDHSFTL</sequence>
<evidence type="ECO:0000313" key="2">
    <source>
        <dbReference type="EMBL" id="WVX79490.1"/>
    </source>
</evidence>
<organism evidence="2 3">
    <name type="scientific">Niallia oryzisoli</name>
    <dbReference type="NCBI Taxonomy" id="1737571"/>
    <lineage>
        <taxon>Bacteria</taxon>
        <taxon>Bacillati</taxon>
        <taxon>Bacillota</taxon>
        <taxon>Bacilli</taxon>
        <taxon>Bacillales</taxon>
        <taxon>Bacillaceae</taxon>
        <taxon>Niallia</taxon>
    </lineage>
</organism>
<keyword evidence="3" id="KW-1185">Reference proteome</keyword>
<name>A0ABZ2CC28_9BACI</name>
<protein>
    <submittedName>
        <fullName evidence="2">Uncharacterized protein</fullName>
    </submittedName>
</protein>
<gene>
    <name evidence="2" type="ORF">R4Z09_19615</name>
</gene>
<dbReference type="Proteomes" id="UP001357223">
    <property type="component" value="Chromosome"/>
</dbReference>